<evidence type="ECO:0000256" key="1">
    <source>
        <dbReference type="ARBA" id="ARBA00022737"/>
    </source>
</evidence>
<dbReference type="Proteomes" id="UP001396898">
    <property type="component" value="Unassembled WGS sequence"/>
</dbReference>
<accession>A0ABR1R5Z2</accession>
<dbReference type="PANTHER" id="PTHR24141">
    <property type="entry name" value="2-5A-DEPENDENT RIBONUCLEASE"/>
    <property type="match status" value="1"/>
</dbReference>
<dbReference type="Pfam" id="PF12796">
    <property type="entry name" value="Ank_2"/>
    <property type="match status" value="2"/>
</dbReference>
<feature type="repeat" description="ANK" evidence="3">
    <location>
        <begin position="150"/>
        <end position="182"/>
    </location>
</feature>
<dbReference type="SMART" id="SM00248">
    <property type="entry name" value="ANK"/>
    <property type="match status" value="3"/>
</dbReference>
<dbReference type="PROSITE" id="PS50088">
    <property type="entry name" value="ANK_REPEAT"/>
    <property type="match status" value="3"/>
</dbReference>
<name>A0ABR1R5Z2_9PEZI</name>
<sequence>MAGPTGDEKKCFETQAIAAIEANDLPSLQAMLSQRLAENPQAIRPGDLGDALNKAMELSRYDMADELFKRGATWNYGTIADVLEGAREDNNWNTKAIDVALANGWDINEHYEHVGGALVSADNGGGDTAALKVAAHLLSKGADANEGEQTGQNPLELACGVADKDLVALLLSHGATVQKAPKALLEAAGTGSIEVMRLLLDHGADVNAHPYDKYTLPMYVNDEGWGSALHCAVKSGHVEAVKFLLEKGAEKEYRNKVGVTALELARKLGHEEIVPLLE</sequence>
<dbReference type="SUPFAM" id="SSF48403">
    <property type="entry name" value="Ankyrin repeat"/>
    <property type="match status" value="1"/>
</dbReference>
<evidence type="ECO:0000256" key="2">
    <source>
        <dbReference type="ARBA" id="ARBA00023043"/>
    </source>
</evidence>
<feature type="repeat" description="ANK" evidence="3">
    <location>
        <begin position="227"/>
        <end position="256"/>
    </location>
</feature>
<keyword evidence="5" id="KW-1185">Reference proteome</keyword>
<comment type="caution">
    <text evidence="4">The sequence shown here is derived from an EMBL/GenBank/DDBJ whole genome shotgun (WGS) entry which is preliminary data.</text>
</comment>
<dbReference type="InterPro" id="IPR002110">
    <property type="entry name" value="Ankyrin_rpt"/>
</dbReference>
<dbReference type="InterPro" id="IPR036770">
    <property type="entry name" value="Ankyrin_rpt-contain_sf"/>
</dbReference>
<dbReference type="Gene3D" id="1.25.40.20">
    <property type="entry name" value="Ankyrin repeat-containing domain"/>
    <property type="match status" value="2"/>
</dbReference>
<keyword evidence="1" id="KW-0677">Repeat</keyword>
<dbReference type="PANTHER" id="PTHR24141:SF1">
    <property type="entry name" value="2-5A-DEPENDENT RIBONUCLEASE"/>
    <property type="match status" value="1"/>
</dbReference>
<feature type="repeat" description="ANK" evidence="3">
    <location>
        <begin position="179"/>
        <end position="211"/>
    </location>
</feature>
<organism evidence="4 5">
    <name type="scientific">Apiospora marii</name>
    <dbReference type="NCBI Taxonomy" id="335849"/>
    <lineage>
        <taxon>Eukaryota</taxon>
        <taxon>Fungi</taxon>
        <taxon>Dikarya</taxon>
        <taxon>Ascomycota</taxon>
        <taxon>Pezizomycotina</taxon>
        <taxon>Sordariomycetes</taxon>
        <taxon>Xylariomycetidae</taxon>
        <taxon>Amphisphaeriales</taxon>
        <taxon>Apiosporaceae</taxon>
        <taxon>Apiospora</taxon>
    </lineage>
</organism>
<evidence type="ECO:0000313" key="4">
    <source>
        <dbReference type="EMBL" id="KAK8000946.1"/>
    </source>
</evidence>
<dbReference type="PROSITE" id="PS50297">
    <property type="entry name" value="ANK_REP_REGION"/>
    <property type="match status" value="3"/>
</dbReference>
<gene>
    <name evidence="4" type="ORF">PG991_013168</name>
</gene>
<proteinExistence type="predicted"/>
<dbReference type="EMBL" id="JAQQWI010000018">
    <property type="protein sequence ID" value="KAK8000946.1"/>
    <property type="molecule type" value="Genomic_DNA"/>
</dbReference>
<evidence type="ECO:0000313" key="5">
    <source>
        <dbReference type="Proteomes" id="UP001396898"/>
    </source>
</evidence>
<protein>
    <recommendedName>
        <fullName evidence="6">Ankyrin</fullName>
    </recommendedName>
</protein>
<keyword evidence="2 3" id="KW-0040">ANK repeat</keyword>
<evidence type="ECO:0008006" key="6">
    <source>
        <dbReference type="Google" id="ProtNLM"/>
    </source>
</evidence>
<reference evidence="4 5" key="1">
    <citation type="submission" date="2023-01" db="EMBL/GenBank/DDBJ databases">
        <title>Analysis of 21 Apiospora genomes using comparative genomics revels a genus with tremendous synthesis potential of carbohydrate active enzymes and secondary metabolites.</title>
        <authorList>
            <person name="Sorensen T."/>
        </authorList>
    </citation>
    <scope>NUCLEOTIDE SEQUENCE [LARGE SCALE GENOMIC DNA]</scope>
    <source>
        <strain evidence="4 5">CBS 20057</strain>
    </source>
</reference>
<evidence type="ECO:0000256" key="3">
    <source>
        <dbReference type="PROSITE-ProRule" id="PRU00023"/>
    </source>
</evidence>